<name>A0A6A1W610_9ROSI</name>
<evidence type="ECO:0000313" key="2">
    <source>
        <dbReference type="EMBL" id="KAB1220323.1"/>
    </source>
</evidence>
<dbReference type="PANTHER" id="PTHR47723:SF19">
    <property type="entry name" value="POLYNUCLEOTIDYL TRANSFERASE, RIBONUCLEASE H-LIKE SUPERFAMILY PROTEIN"/>
    <property type="match status" value="1"/>
</dbReference>
<dbReference type="InterPro" id="IPR002156">
    <property type="entry name" value="RNaseH_domain"/>
</dbReference>
<dbReference type="CDD" id="cd06222">
    <property type="entry name" value="RNase_H_like"/>
    <property type="match status" value="1"/>
</dbReference>
<accession>A0A6A1W610</accession>
<dbReference type="OrthoDB" id="1906820at2759"/>
<dbReference type="PANTHER" id="PTHR47723">
    <property type="entry name" value="OS05G0353850 PROTEIN"/>
    <property type="match status" value="1"/>
</dbReference>
<comment type="caution">
    <text evidence="2">The sequence shown here is derived from an EMBL/GenBank/DDBJ whole genome shotgun (WGS) entry which is preliminary data.</text>
</comment>
<dbReference type="InterPro" id="IPR012337">
    <property type="entry name" value="RNaseH-like_sf"/>
</dbReference>
<dbReference type="AlphaFoldDB" id="A0A6A1W610"/>
<gene>
    <name evidence="2" type="ORF">CJ030_MR3G019069</name>
</gene>
<protein>
    <recommendedName>
        <fullName evidence="1">RNase H type-1 domain-containing protein</fullName>
    </recommendedName>
</protein>
<organism evidence="2 3">
    <name type="scientific">Morella rubra</name>
    <name type="common">Chinese bayberry</name>
    <dbReference type="NCBI Taxonomy" id="262757"/>
    <lineage>
        <taxon>Eukaryota</taxon>
        <taxon>Viridiplantae</taxon>
        <taxon>Streptophyta</taxon>
        <taxon>Embryophyta</taxon>
        <taxon>Tracheophyta</taxon>
        <taxon>Spermatophyta</taxon>
        <taxon>Magnoliopsida</taxon>
        <taxon>eudicotyledons</taxon>
        <taxon>Gunneridae</taxon>
        <taxon>Pentapetalae</taxon>
        <taxon>rosids</taxon>
        <taxon>fabids</taxon>
        <taxon>Fagales</taxon>
        <taxon>Myricaceae</taxon>
        <taxon>Morella</taxon>
    </lineage>
</organism>
<dbReference type="InterPro" id="IPR053151">
    <property type="entry name" value="RNase_H-like"/>
</dbReference>
<evidence type="ECO:0000313" key="3">
    <source>
        <dbReference type="Proteomes" id="UP000516437"/>
    </source>
</evidence>
<dbReference type="GO" id="GO:0003676">
    <property type="term" value="F:nucleic acid binding"/>
    <property type="evidence" value="ECO:0007669"/>
    <property type="project" value="InterPro"/>
</dbReference>
<dbReference type="InterPro" id="IPR044730">
    <property type="entry name" value="RNase_H-like_dom_plant"/>
</dbReference>
<dbReference type="SUPFAM" id="SSF53098">
    <property type="entry name" value="Ribonuclease H-like"/>
    <property type="match status" value="1"/>
</dbReference>
<dbReference type="GO" id="GO:0004523">
    <property type="term" value="F:RNA-DNA hybrid ribonuclease activity"/>
    <property type="evidence" value="ECO:0007669"/>
    <property type="project" value="InterPro"/>
</dbReference>
<dbReference type="InterPro" id="IPR036397">
    <property type="entry name" value="RNaseH_sf"/>
</dbReference>
<sequence>MTLQNDLRPARKFKIRYGRKLLSSIPIKRFLLTEGQVKVNFDVAVRKTFAMGNAILRDSQGQIVGVCVNQTQVDEPLKGEAFAAPTGVDEAIRRGFKDIIVEGDSLQLIDSLRKFPARVDWRIFSRVNDIVRSLSRLDSFSFQFVNRGANEEAHHLARWAISVIMSGGHSNIFDFQQLRQPIYVFTVNPINTSFGNGSGIGPFTVEGENPPLAAGGVWPPKTGWPWVEGGVPPPLAARGGGGSPSIFFSNKERNIPDPFKVEGGTLATGGGGTPPSTNWAARVLSLHYEKNRGPSILFF</sequence>
<dbReference type="Proteomes" id="UP000516437">
    <property type="component" value="Chromosome 3"/>
</dbReference>
<evidence type="ECO:0000259" key="1">
    <source>
        <dbReference type="Pfam" id="PF13456"/>
    </source>
</evidence>
<dbReference type="Pfam" id="PF13456">
    <property type="entry name" value="RVT_3"/>
    <property type="match status" value="1"/>
</dbReference>
<keyword evidence="3" id="KW-1185">Reference proteome</keyword>
<dbReference type="Gene3D" id="3.30.420.10">
    <property type="entry name" value="Ribonuclease H-like superfamily/Ribonuclease H"/>
    <property type="match status" value="1"/>
</dbReference>
<feature type="domain" description="RNase H type-1" evidence="1">
    <location>
        <begin position="40"/>
        <end position="160"/>
    </location>
</feature>
<proteinExistence type="predicted"/>
<dbReference type="EMBL" id="RXIC02000021">
    <property type="protein sequence ID" value="KAB1220323.1"/>
    <property type="molecule type" value="Genomic_DNA"/>
</dbReference>
<reference evidence="2 3" key="1">
    <citation type="journal article" date="2019" name="Plant Biotechnol. J.">
        <title>The red bayberry genome and genetic basis of sex determination.</title>
        <authorList>
            <person name="Jia H.M."/>
            <person name="Jia H.J."/>
            <person name="Cai Q.L."/>
            <person name="Wang Y."/>
            <person name="Zhao H.B."/>
            <person name="Yang W.F."/>
            <person name="Wang G.Y."/>
            <person name="Li Y.H."/>
            <person name="Zhan D.L."/>
            <person name="Shen Y.T."/>
            <person name="Niu Q.F."/>
            <person name="Chang L."/>
            <person name="Qiu J."/>
            <person name="Zhao L."/>
            <person name="Xie H.B."/>
            <person name="Fu W.Y."/>
            <person name="Jin J."/>
            <person name="Li X.W."/>
            <person name="Jiao Y."/>
            <person name="Zhou C.C."/>
            <person name="Tu T."/>
            <person name="Chai C.Y."/>
            <person name="Gao J.L."/>
            <person name="Fan L.J."/>
            <person name="van de Weg E."/>
            <person name="Wang J.Y."/>
            <person name="Gao Z.S."/>
        </authorList>
    </citation>
    <scope>NUCLEOTIDE SEQUENCE [LARGE SCALE GENOMIC DNA]</scope>
    <source>
        <tissue evidence="2">Leaves</tissue>
    </source>
</reference>